<dbReference type="InterPro" id="IPR036691">
    <property type="entry name" value="Endo/exonu/phosph_ase_sf"/>
</dbReference>
<feature type="domain" description="Reverse transcriptase" evidence="2">
    <location>
        <begin position="469"/>
        <end position="746"/>
    </location>
</feature>
<dbReference type="SUPFAM" id="SSF56672">
    <property type="entry name" value="DNA/RNA polymerases"/>
    <property type="match status" value="1"/>
</dbReference>
<proteinExistence type="predicted"/>
<evidence type="ECO:0000256" key="1">
    <source>
        <dbReference type="SAM" id="MobiDB-lite"/>
    </source>
</evidence>
<dbReference type="PROSITE" id="PS50878">
    <property type="entry name" value="RT_POL"/>
    <property type="match status" value="1"/>
</dbReference>
<evidence type="ECO:0000259" key="2">
    <source>
        <dbReference type="PROSITE" id="PS50878"/>
    </source>
</evidence>
<dbReference type="Gene3D" id="3.60.10.10">
    <property type="entry name" value="Endonuclease/exonuclease/phosphatase"/>
    <property type="match status" value="1"/>
</dbReference>
<accession>A0AB40BNV8</accession>
<dbReference type="PANTHER" id="PTHR19446">
    <property type="entry name" value="REVERSE TRANSCRIPTASES"/>
    <property type="match status" value="1"/>
</dbReference>
<dbReference type="InterPro" id="IPR000477">
    <property type="entry name" value="RT_dom"/>
</dbReference>
<protein>
    <submittedName>
        <fullName evidence="4">Uncharacterized protein LOC120265272</fullName>
    </submittedName>
</protein>
<dbReference type="Proteomes" id="UP001515500">
    <property type="component" value="Chromosome 7"/>
</dbReference>
<dbReference type="RefSeq" id="XP_039129083.1">
    <property type="nucleotide sequence ID" value="XM_039273149.1"/>
</dbReference>
<feature type="region of interest" description="Disordered" evidence="1">
    <location>
        <begin position="1"/>
        <end position="35"/>
    </location>
</feature>
<dbReference type="SUPFAM" id="SSF56219">
    <property type="entry name" value="DNase I-like"/>
    <property type="match status" value="1"/>
</dbReference>
<dbReference type="AlphaFoldDB" id="A0AB40BNV8"/>
<evidence type="ECO:0000313" key="4">
    <source>
        <dbReference type="RefSeq" id="XP_039129083.1"/>
    </source>
</evidence>
<dbReference type="CDD" id="cd01650">
    <property type="entry name" value="RT_nLTR_like"/>
    <property type="match status" value="1"/>
</dbReference>
<dbReference type="Pfam" id="PF00078">
    <property type="entry name" value="RVT_1"/>
    <property type="match status" value="1"/>
</dbReference>
<evidence type="ECO:0000313" key="3">
    <source>
        <dbReference type="Proteomes" id="UP001515500"/>
    </source>
</evidence>
<reference evidence="4" key="1">
    <citation type="submission" date="2025-08" db="UniProtKB">
        <authorList>
            <consortium name="RefSeq"/>
        </authorList>
    </citation>
    <scope>IDENTIFICATION</scope>
</reference>
<dbReference type="GeneID" id="120265272"/>
<dbReference type="InterPro" id="IPR043502">
    <property type="entry name" value="DNA/RNA_pol_sf"/>
</dbReference>
<organism evidence="3 4">
    <name type="scientific">Dioscorea cayennensis subsp. rotundata</name>
    <name type="common">White Guinea yam</name>
    <name type="synonym">Dioscorea rotundata</name>
    <dbReference type="NCBI Taxonomy" id="55577"/>
    <lineage>
        <taxon>Eukaryota</taxon>
        <taxon>Viridiplantae</taxon>
        <taxon>Streptophyta</taxon>
        <taxon>Embryophyta</taxon>
        <taxon>Tracheophyta</taxon>
        <taxon>Spermatophyta</taxon>
        <taxon>Magnoliopsida</taxon>
        <taxon>Liliopsida</taxon>
        <taxon>Dioscoreales</taxon>
        <taxon>Dioscoreaceae</taxon>
        <taxon>Dioscorea</taxon>
    </lineage>
</organism>
<gene>
    <name evidence="4" type="primary">LOC120265272</name>
</gene>
<name>A0AB40BNV8_DIOCR</name>
<keyword evidence="3" id="KW-1185">Reference proteome</keyword>
<sequence length="821" mass="92432">MGKRITPSGNQGWGIPVSDGDGEGHPRPRPVTTPSSNIHVLFDDSTLHEDACLDYIHKVEKNQSLSFANAHWSKRRPPLRGLGRPAKRFLIKDFLNLHFADICCLQESKLESIPEAIWREIGGPRLGDFGVSVDFYSKRDNFHWRCTSVHGPNARHLKTVFWEEIRGCCVPPELPWVIYGDFNAIFLVADKRGGPPNLMDIRDASSFLNDLNLFEPPMVGRRFTTWAELFPRLIQNCLPRLGSDHIPIRLEVGMHCANPRLFRFELAWTSVDSFANLVSQWWTSINPHGCGAFVLAKKLAWLRDKLRIWSKESFGSIKLRKLALLHDLELLDIIKESRTLTSEEAQTEFGLWERLGGICKQEEMYWKQQSVLTMVSRGDENTKYFHSVVNSRKNTNFLPYVRVGNESFSEARDIGKVFETRFRALFEEVKKAVFDLGSDKAPGPDGFPMMFCKTFWEIVKVEVMNLCEDFFSGKANLECINWASIALIPKISSPASPSDYRPISLINSSLKIISKILASRLSMVIDPLVDNVQSVILKERCILDNIATAEELLFSIHKRRLDLHVLKVDFAKAFDSVDWDFLFELLKVRGFGARWLGWIQSLLSTSKASILINGSPKGYARYQNGLRQGDPLSPLLFILVTDILSAMFENALNSRILIGVPVGELGSMCNLHYADDLLILTTGGSEDLKVIKLILLVFEGLSGEETNFAKTCLFSTNLNQLPDVRVAKTFSCDVGLFPVNYLGIPISGRHPFASNLNSSVGLDKDARLWSLATNGSFSIKSFYEHLNDGGLRCSMAKAFWKGPCPRKVNILNCSGGIEIDS</sequence>